<gene>
    <name evidence="2" type="ORF">BG846_02799</name>
</gene>
<evidence type="ECO:0000256" key="1">
    <source>
        <dbReference type="SAM" id="MobiDB-lite"/>
    </source>
</evidence>
<sequence length="290" mass="30720">MLPRHHLSGRRPAAGEPVNTSAVEATPLCPRALEAGVEGRQGRQDLLDAVRGVEQQLDDVLGAQQDAVRFPGAVAAEASGLCHQARRHGGGGRRVTTVEEYGNASEPVEVVDAELVQDDALGAGAVAVPDPVDAVLAALDTDARAHLNDIRPKKTKDGYARDWRIWGGVPRLARRADRHPPAAQQGHRGHLRVVRDVPGPGGRGAAEHDRTQDHRRHLGGSQTRLHGAEGGHRGRPARAEAAPAGQEAPAARPRQSRRRHPEGPAADGQRATRAHTSPAPGGGARSWSRS</sequence>
<feature type="compositionally biased region" description="Low complexity" evidence="1">
    <location>
        <begin position="239"/>
        <end position="253"/>
    </location>
</feature>
<accession>A0A1Y2NXD5</accession>
<dbReference type="AlphaFoldDB" id="A0A1Y2NXD5"/>
<protein>
    <submittedName>
        <fullName evidence="2">Uncharacterized protein</fullName>
    </submittedName>
</protein>
<feature type="region of interest" description="Disordered" evidence="1">
    <location>
        <begin position="1"/>
        <end position="23"/>
    </location>
</feature>
<dbReference type="EMBL" id="MIFZ01000227">
    <property type="protein sequence ID" value="OSY51588.1"/>
    <property type="molecule type" value="Genomic_DNA"/>
</dbReference>
<feature type="region of interest" description="Disordered" evidence="1">
    <location>
        <begin position="175"/>
        <end position="290"/>
    </location>
</feature>
<comment type="caution">
    <text evidence="2">The sequence shown here is derived from an EMBL/GenBank/DDBJ whole genome shotgun (WGS) entry which is preliminary data.</text>
</comment>
<organism evidence="2 3">
    <name type="scientific">Streptomyces fradiae ATCC 10745 = DSM 40063</name>
    <dbReference type="NCBI Taxonomy" id="1319510"/>
    <lineage>
        <taxon>Bacteria</taxon>
        <taxon>Bacillati</taxon>
        <taxon>Actinomycetota</taxon>
        <taxon>Actinomycetes</taxon>
        <taxon>Kitasatosporales</taxon>
        <taxon>Streptomycetaceae</taxon>
        <taxon>Streptomyces</taxon>
    </lineage>
</organism>
<evidence type="ECO:0000313" key="2">
    <source>
        <dbReference type="EMBL" id="OSY51588.1"/>
    </source>
</evidence>
<dbReference type="Proteomes" id="UP000194318">
    <property type="component" value="Unassembled WGS sequence"/>
</dbReference>
<proteinExistence type="predicted"/>
<evidence type="ECO:0000313" key="3">
    <source>
        <dbReference type="Proteomes" id="UP000194318"/>
    </source>
</evidence>
<name>A0A1Y2NXD5_STRFR</name>
<reference evidence="2 3" key="1">
    <citation type="submission" date="2016-09" db="EMBL/GenBank/DDBJ databases">
        <title>Streptomyces fradiae DSM40063, a candidate organism with high potential of specific P450 cytochromes.</title>
        <authorList>
            <person name="Grumaz C."/>
            <person name="Vainshtein Y."/>
            <person name="Kirstahler P."/>
            <person name="Sohn K."/>
        </authorList>
    </citation>
    <scope>NUCLEOTIDE SEQUENCE [LARGE SCALE GENOMIC DNA]</scope>
    <source>
        <strain evidence="2 3">DSM 40063</strain>
    </source>
</reference>